<feature type="compositionally biased region" description="Acidic residues" evidence="3">
    <location>
        <begin position="282"/>
        <end position="299"/>
    </location>
</feature>
<dbReference type="SUPFAM" id="SSF52540">
    <property type="entry name" value="P-loop containing nucleoside triphosphate hydrolases"/>
    <property type="match status" value="1"/>
</dbReference>
<dbReference type="InterPro" id="IPR027417">
    <property type="entry name" value="P-loop_NTPase"/>
</dbReference>
<evidence type="ECO:0000256" key="2">
    <source>
        <dbReference type="PIRSR" id="PIRSR637359-2"/>
    </source>
</evidence>
<dbReference type="RefSeq" id="XP_005848657.1">
    <property type="nucleotide sequence ID" value="XM_005848595.1"/>
</dbReference>
<feature type="compositionally biased region" description="Low complexity" evidence="3">
    <location>
        <begin position="265"/>
        <end position="281"/>
    </location>
</feature>
<dbReference type="GeneID" id="17356111"/>
<evidence type="ECO:0000256" key="3">
    <source>
        <dbReference type="SAM" id="MobiDB-lite"/>
    </source>
</evidence>
<dbReference type="AlphaFoldDB" id="E1ZC61"/>
<dbReference type="GO" id="GO:0008146">
    <property type="term" value="F:sulfotransferase activity"/>
    <property type="evidence" value="ECO:0007669"/>
    <property type="project" value="InterPro"/>
</dbReference>
<feature type="compositionally biased region" description="Acidic residues" evidence="3">
    <location>
        <begin position="223"/>
        <end position="237"/>
    </location>
</feature>
<feature type="compositionally biased region" description="Acidic residues" evidence="3">
    <location>
        <begin position="135"/>
        <end position="150"/>
    </location>
</feature>
<keyword evidence="5" id="KW-1185">Reference proteome</keyword>
<dbReference type="InParanoid" id="E1ZC61"/>
<dbReference type="PANTHER" id="PTHR10605">
    <property type="entry name" value="HEPARAN SULFATE SULFOTRANSFERASE"/>
    <property type="match status" value="1"/>
</dbReference>
<feature type="region of interest" description="Disordered" evidence="3">
    <location>
        <begin position="221"/>
        <end position="246"/>
    </location>
</feature>
<dbReference type="OrthoDB" id="411451at2759"/>
<evidence type="ECO:0000313" key="4">
    <source>
        <dbReference type="EMBL" id="EFN56555.1"/>
    </source>
</evidence>
<evidence type="ECO:0000256" key="1">
    <source>
        <dbReference type="ARBA" id="ARBA00022679"/>
    </source>
</evidence>
<dbReference type="InterPro" id="IPR037359">
    <property type="entry name" value="NST/OST"/>
</dbReference>
<name>E1ZC61_CHLVA</name>
<proteinExistence type="predicted"/>
<feature type="region of interest" description="Disordered" evidence="3">
    <location>
        <begin position="132"/>
        <end position="167"/>
    </location>
</feature>
<feature type="binding site" evidence="2">
    <location>
        <position position="484"/>
    </location>
    <ligand>
        <name>3'-phosphoadenylyl sulfate</name>
        <dbReference type="ChEBI" id="CHEBI:58339"/>
    </ligand>
</feature>
<dbReference type="Proteomes" id="UP000008141">
    <property type="component" value="Unassembled WGS sequence"/>
</dbReference>
<dbReference type="STRING" id="554065.E1ZC61"/>
<dbReference type="EMBL" id="GL433841">
    <property type="protein sequence ID" value="EFN56555.1"/>
    <property type="molecule type" value="Genomic_DNA"/>
</dbReference>
<organism evidence="5">
    <name type="scientific">Chlorella variabilis</name>
    <name type="common">Green alga</name>
    <dbReference type="NCBI Taxonomy" id="554065"/>
    <lineage>
        <taxon>Eukaryota</taxon>
        <taxon>Viridiplantae</taxon>
        <taxon>Chlorophyta</taxon>
        <taxon>core chlorophytes</taxon>
        <taxon>Trebouxiophyceae</taxon>
        <taxon>Chlorellales</taxon>
        <taxon>Chlorellaceae</taxon>
        <taxon>Chlorella clade</taxon>
        <taxon>Chlorella</taxon>
    </lineage>
</organism>
<accession>E1ZC61</accession>
<dbReference type="KEGG" id="cvr:CHLNCDRAFT_57487"/>
<keyword evidence="1" id="KW-0808">Transferase</keyword>
<dbReference type="PANTHER" id="PTHR10605:SF56">
    <property type="entry name" value="BIFUNCTIONAL HEPARAN SULFATE N-DEACETYLASE_N-SULFOTRANSFERASE"/>
    <property type="match status" value="1"/>
</dbReference>
<reference evidence="4 5" key="1">
    <citation type="journal article" date="2010" name="Plant Cell">
        <title>The Chlorella variabilis NC64A genome reveals adaptation to photosymbiosis, coevolution with viruses, and cryptic sex.</title>
        <authorList>
            <person name="Blanc G."/>
            <person name="Duncan G."/>
            <person name="Agarkova I."/>
            <person name="Borodovsky M."/>
            <person name="Gurnon J."/>
            <person name="Kuo A."/>
            <person name="Lindquist E."/>
            <person name="Lucas S."/>
            <person name="Pangilinan J."/>
            <person name="Polle J."/>
            <person name="Salamov A."/>
            <person name="Terry A."/>
            <person name="Yamada T."/>
            <person name="Dunigan D.D."/>
            <person name="Grigoriev I.V."/>
            <person name="Claverie J.M."/>
            <person name="Van Etten J.L."/>
        </authorList>
    </citation>
    <scope>NUCLEOTIDE SEQUENCE [LARGE SCALE GENOMIC DNA]</scope>
    <source>
        <strain evidence="4 5">NC64A</strain>
    </source>
</reference>
<dbReference type="Gene3D" id="3.40.50.300">
    <property type="entry name" value="P-loop containing nucleotide triphosphate hydrolases"/>
    <property type="match status" value="1"/>
</dbReference>
<gene>
    <name evidence="4" type="ORF">CHLNCDRAFT_57487</name>
</gene>
<protein>
    <submittedName>
        <fullName evidence="4">Uncharacterized protein</fullName>
    </submittedName>
</protein>
<evidence type="ECO:0000313" key="5">
    <source>
        <dbReference type="Proteomes" id="UP000008141"/>
    </source>
</evidence>
<feature type="binding site" evidence="2">
    <location>
        <position position="492"/>
    </location>
    <ligand>
        <name>3'-phosphoadenylyl sulfate</name>
        <dbReference type="ChEBI" id="CHEBI:58339"/>
    </ligand>
</feature>
<sequence length="655" mass="71403">MPGNLGLPSPRRRRAARFSESSGDLTAHQRRGRIDGQLLFLALAGACLLAVVSLNHGRQAQGFATCRCRAHARDMLRHMGHTVQSTTLQHQLQAARESSERRYTLQQTQTVVPGKRHRKLEHGLSLEEQQQALQAEEDEGWTDTDQLEEEGGPRVAEIGSGEEEEEAEALSLAAAAQDDDDEAAQVDVAAVAAAAAAAAAEGEEEGDGETGAAVQEAVGAGYNEEDEEDEEEEELEEEMQRQEAAAAMEEERLGALGQEGGAGAGEARPGAEATAEAAAAAAEEEGEAAAATAEEEGEAAADAGAGASASDVPRVKDAGGGSVGLVVEPKPHRKSPYQRALEQCKTLECVKQAARKKRFRGQFLFPHFFIIGWQAGLPLLAAPCAAACTASLFCLPVASGPWAPWPSASLCLPKSATTSLFHHLILHPRIKCPSEKTLHLDRMLRGDLRSATFEGSTHYAREGQRLAPGIAQTFPWAKLIASMREPISRAISMLAHNLDRRSIGCLTKRHVFHCLERDLPGQNYSEPFQAWLDAFPREQIMLLQYESLTAPEHVASHLRAVKSFLEVDPELPANELIKSNTREERLGKKPEGWPMKRHEYEKLVAMVRPDAERIAHVVTSYGFGDGRQWMRNWERAWQANLNSCNLQDDCVIQLT</sequence>
<feature type="region of interest" description="Disordered" evidence="3">
    <location>
        <begin position="1"/>
        <end position="24"/>
    </location>
</feature>
<feature type="region of interest" description="Disordered" evidence="3">
    <location>
        <begin position="258"/>
        <end position="315"/>
    </location>
</feature>